<accession>A0A1F8EXN8</accession>
<dbReference type="AlphaFoldDB" id="A0A1F8EXN8"/>
<name>A0A1F8EXN8_9BACT</name>
<protein>
    <submittedName>
        <fullName evidence="1">Uncharacterized protein</fullName>
    </submittedName>
</protein>
<gene>
    <name evidence="1" type="ORF">A2831_00420</name>
</gene>
<organism evidence="1 2">
    <name type="scientific">Candidatus Yanofskybacteria bacterium RIFCSPHIGHO2_01_FULL_44_17</name>
    <dbReference type="NCBI Taxonomy" id="1802668"/>
    <lineage>
        <taxon>Bacteria</taxon>
        <taxon>Candidatus Yanofskyibacteriota</taxon>
    </lineage>
</organism>
<dbReference type="Proteomes" id="UP000177507">
    <property type="component" value="Unassembled WGS sequence"/>
</dbReference>
<reference evidence="1 2" key="1">
    <citation type="journal article" date="2016" name="Nat. Commun.">
        <title>Thousands of microbial genomes shed light on interconnected biogeochemical processes in an aquifer system.</title>
        <authorList>
            <person name="Anantharaman K."/>
            <person name="Brown C.T."/>
            <person name="Hug L.A."/>
            <person name="Sharon I."/>
            <person name="Castelle C.J."/>
            <person name="Probst A.J."/>
            <person name="Thomas B.C."/>
            <person name="Singh A."/>
            <person name="Wilkins M.J."/>
            <person name="Karaoz U."/>
            <person name="Brodie E.L."/>
            <person name="Williams K.H."/>
            <person name="Hubbard S.S."/>
            <person name="Banfield J.F."/>
        </authorList>
    </citation>
    <scope>NUCLEOTIDE SEQUENCE [LARGE SCALE GENOMIC DNA]</scope>
</reference>
<comment type="caution">
    <text evidence="1">The sequence shown here is derived from an EMBL/GenBank/DDBJ whole genome shotgun (WGS) entry which is preliminary data.</text>
</comment>
<evidence type="ECO:0000313" key="1">
    <source>
        <dbReference type="EMBL" id="OGN05634.1"/>
    </source>
</evidence>
<dbReference type="EMBL" id="MGJI01000006">
    <property type="protein sequence ID" value="OGN05634.1"/>
    <property type="molecule type" value="Genomic_DNA"/>
</dbReference>
<evidence type="ECO:0000313" key="2">
    <source>
        <dbReference type="Proteomes" id="UP000177507"/>
    </source>
</evidence>
<sequence>MNEYWNLGVGPAQKFEKALNRNGCTPAELDTLSSGSLLSQVRRVIAGQAKIVPVEPQMDRWVTINSTTIAVNLGATPRLPFDGARVESHIGNGWAIVERRADGLYVNDHKVILHLSKRQIVGSKFVRGYELRRELTGKPVLNANILDALYDNPHLIPEDWKKDEHDNIRYIFFWGSIYCDVDGRLCVRALCFRSSAWGRSCNWLVDDWLGPDLAASLASV</sequence>
<proteinExistence type="predicted"/>